<gene>
    <name evidence="4" type="ORF">JVT61DRAFT_6245</name>
</gene>
<organism evidence="4 5">
    <name type="scientific">Boletus reticuloceps</name>
    <dbReference type="NCBI Taxonomy" id="495285"/>
    <lineage>
        <taxon>Eukaryota</taxon>
        <taxon>Fungi</taxon>
        <taxon>Dikarya</taxon>
        <taxon>Basidiomycota</taxon>
        <taxon>Agaricomycotina</taxon>
        <taxon>Agaricomycetes</taxon>
        <taxon>Agaricomycetidae</taxon>
        <taxon>Boletales</taxon>
        <taxon>Boletineae</taxon>
        <taxon>Boletaceae</taxon>
        <taxon>Boletoideae</taxon>
        <taxon>Boletus</taxon>
    </lineage>
</organism>
<dbReference type="Pfam" id="PF00970">
    <property type="entry name" value="FAD_binding_6"/>
    <property type="match status" value="1"/>
</dbReference>
<proteinExistence type="predicted"/>
<dbReference type="AlphaFoldDB" id="A0A8I3A8L7"/>
<evidence type="ECO:0000313" key="4">
    <source>
        <dbReference type="EMBL" id="KAG6373595.1"/>
    </source>
</evidence>
<reference evidence="4" key="1">
    <citation type="submission" date="2021-03" db="EMBL/GenBank/DDBJ databases">
        <title>Evolutionary innovations through gain and loss of genes in the ectomycorrhizal Boletales.</title>
        <authorList>
            <person name="Wu G."/>
            <person name="Miyauchi S."/>
            <person name="Morin E."/>
            <person name="Yang Z.-L."/>
            <person name="Xu J."/>
            <person name="Martin F.M."/>
        </authorList>
    </citation>
    <scope>NUCLEOTIDE SEQUENCE</scope>
    <source>
        <strain evidence="4">BR01</strain>
    </source>
</reference>
<dbReference type="EMBL" id="JAGFBS010000021">
    <property type="protein sequence ID" value="KAG6373595.1"/>
    <property type="molecule type" value="Genomic_DNA"/>
</dbReference>
<protein>
    <recommendedName>
        <fullName evidence="3">Flavoprotein pyridine nucleotide cytochrome reductase-like FAD-binding domain-containing protein</fullName>
    </recommendedName>
</protein>
<dbReference type="OrthoDB" id="3235026at2759"/>
<comment type="caution">
    <text evidence="4">The sequence shown here is derived from an EMBL/GenBank/DDBJ whole genome shotgun (WGS) entry which is preliminary data.</text>
</comment>
<keyword evidence="1" id="KW-0285">Flavoprotein</keyword>
<name>A0A8I3A8L7_9AGAM</name>
<keyword evidence="5" id="KW-1185">Reference proteome</keyword>
<dbReference type="Gene3D" id="2.40.30.10">
    <property type="entry name" value="Translation factors"/>
    <property type="match status" value="1"/>
</dbReference>
<accession>A0A8I3A8L7</accession>
<dbReference type="InterPro" id="IPR008333">
    <property type="entry name" value="Cbr1-like_FAD-bd_dom"/>
</dbReference>
<evidence type="ECO:0000256" key="1">
    <source>
        <dbReference type="ARBA" id="ARBA00022630"/>
    </source>
</evidence>
<dbReference type="Proteomes" id="UP000683000">
    <property type="component" value="Unassembled WGS sequence"/>
</dbReference>
<feature type="domain" description="Flavoprotein pyridine nucleotide cytochrome reductase-like FAD-binding" evidence="3">
    <location>
        <begin position="129"/>
        <end position="162"/>
    </location>
</feature>
<evidence type="ECO:0000259" key="3">
    <source>
        <dbReference type="Pfam" id="PF00970"/>
    </source>
</evidence>
<evidence type="ECO:0000256" key="2">
    <source>
        <dbReference type="ARBA" id="ARBA00022827"/>
    </source>
</evidence>
<evidence type="ECO:0000313" key="5">
    <source>
        <dbReference type="Proteomes" id="UP000683000"/>
    </source>
</evidence>
<sequence length="166" mass="18007">MCALPAIFANVTLASSLDPKNTVPAFSRLNHLHTFKISCHWGTKDVSPVSECLIITLAASLPTLTHLSMFCITCSAIHVDPCDVPFNVPIVTNDFNVPLHPTLASDLALPSLLRLPSLCTLELLCDTWLPCPDNVLGLPIGQHISVSAKRNGNEITCSYTTMTWLL</sequence>
<keyword evidence="2" id="KW-0274">FAD</keyword>